<keyword evidence="5" id="KW-1133">Transmembrane helix</keyword>
<dbReference type="Pfam" id="PF03140">
    <property type="entry name" value="DUF247"/>
    <property type="match status" value="1"/>
</dbReference>
<keyword evidence="4" id="KW-0131">Cell cycle</keyword>
<comment type="caution">
    <text evidence="6">The sequence shown here is derived from an EMBL/GenBank/DDBJ whole genome shotgun (WGS) entry which is preliminary data.</text>
</comment>
<feature type="transmembrane region" description="Helical" evidence="5">
    <location>
        <begin position="237"/>
        <end position="262"/>
    </location>
</feature>
<proteinExistence type="predicted"/>
<organism evidence="6 7">
    <name type="scientific">Arachis hypogaea</name>
    <name type="common">Peanut</name>
    <dbReference type="NCBI Taxonomy" id="3818"/>
    <lineage>
        <taxon>Eukaryota</taxon>
        <taxon>Viridiplantae</taxon>
        <taxon>Streptophyta</taxon>
        <taxon>Embryophyta</taxon>
        <taxon>Tracheophyta</taxon>
        <taxon>Spermatophyta</taxon>
        <taxon>Magnoliopsida</taxon>
        <taxon>eudicotyledons</taxon>
        <taxon>Gunneridae</taxon>
        <taxon>Pentapetalae</taxon>
        <taxon>rosids</taxon>
        <taxon>fabids</taxon>
        <taxon>Fabales</taxon>
        <taxon>Fabaceae</taxon>
        <taxon>Papilionoideae</taxon>
        <taxon>50 kb inversion clade</taxon>
        <taxon>dalbergioids sensu lato</taxon>
        <taxon>Dalbergieae</taxon>
        <taxon>Pterocarpus clade</taxon>
        <taxon>Arachis</taxon>
    </lineage>
</organism>
<dbReference type="InterPro" id="IPR037679">
    <property type="entry name" value="Apc5"/>
</dbReference>
<dbReference type="PANTHER" id="PTHR12830:SF9">
    <property type="entry name" value="ANAPHASE-PROMOTING COMPLEX SUBUNIT 5"/>
    <property type="match status" value="1"/>
</dbReference>
<dbReference type="STRING" id="3818.A0A444YEV2"/>
<dbReference type="GO" id="GO:0031145">
    <property type="term" value="P:anaphase-promoting complex-dependent catabolic process"/>
    <property type="evidence" value="ECO:0007669"/>
    <property type="project" value="TreeGrafter"/>
</dbReference>
<evidence type="ECO:0000313" key="7">
    <source>
        <dbReference type="Proteomes" id="UP000289738"/>
    </source>
</evidence>
<dbReference type="PANTHER" id="PTHR12830">
    <property type="entry name" value="ANAPHASE-PROMOTING COMPLEX SUBUNIT 5"/>
    <property type="match status" value="1"/>
</dbReference>
<evidence type="ECO:0000256" key="5">
    <source>
        <dbReference type="SAM" id="Phobius"/>
    </source>
</evidence>
<name>A0A444YEV2_ARAHY</name>
<accession>A0A444YEV2</accession>
<dbReference type="GO" id="GO:0051301">
    <property type="term" value="P:cell division"/>
    <property type="evidence" value="ECO:0007669"/>
    <property type="project" value="UniProtKB-KW"/>
</dbReference>
<evidence type="ECO:0000256" key="4">
    <source>
        <dbReference type="ARBA" id="ARBA00023306"/>
    </source>
</evidence>
<dbReference type="GO" id="GO:0070979">
    <property type="term" value="P:protein K11-linked ubiquitination"/>
    <property type="evidence" value="ECO:0007669"/>
    <property type="project" value="TreeGrafter"/>
</dbReference>
<reference evidence="6 7" key="1">
    <citation type="submission" date="2019-01" db="EMBL/GenBank/DDBJ databases">
        <title>Sequencing of cultivated peanut Arachis hypogaea provides insights into genome evolution and oil improvement.</title>
        <authorList>
            <person name="Chen X."/>
        </authorList>
    </citation>
    <scope>NUCLEOTIDE SEQUENCE [LARGE SCALE GENOMIC DNA]</scope>
    <source>
        <strain evidence="7">cv. Fuhuasheng</strain>
        <tissue evidence="6">Leaves</tissue>
    </source>
</reference>
<keyword evidence="5" id="KW-0472">Membrane</keyword>
<dbReference type="GO" id="GO:0005680">
    <property type="term" value="C:anaphase-promoting complex"/>
    <property type="evidence" value="ECO:0007669"/>
    <property type="project" value="InterPro"/>
</dbReference>
<evidence type="ECO:0000256" key="1">
    <source>
        <dbReference type="ARBA" id="ARBA00022618"/>
    </source>
</evidence>
<dbReference type="Proteomes" id="UP000289738">
    <property type="component" value="Chromosome B07"/>
</dbReference>
<protein>
    <submittedName>
        <fullName evidence="6">Uncharacterized protein</fullName>
    </submittedName>
</protein>
<keyword evidence="2" id="KW-0498">Mitosis</keyword>
<keyword evidence="3" id="KW-0833">Ubl conjugation pathway</keyword>
<keyword evidence="1" id="KW-0132">Cell division</keyword>
<evidence type="ECO:0000256" key="2">
    <source>
        <dbReference type="ARBA" id="ARBA00022776"/>
    </source>
</evidence>
<sequence length="263" mass="29316">MIAISQTYELSVFMLAGPLCKTSSTLDIVSQRQHFSNSQRPQDIDVPGDSASKLSENVRVASPYGDPSSNMLRDDDPSGAVFLRTNWQLQGYLQEQDDIIEKNGVAVSLNGLNCSTTATEVHFLSYLNSLSHDDYIAALENLYCYLDYRKEKKVLVAASAAAVAHSLFCICYKYNLQVENASVLLLLAEIHKLAASPSYFNVQYFCMFEKLNDFCNHPWNKKVATLKLDYCNTPWKIVASIAGIFLILTIIQTGFSILQVVLA</sequence>
<keyword evidence="7" id="KW-1185">Reference proteome</keyword>
<evidence type="ECO:0000313" key="6">
    <source>
        <dbReference type="EMBL" id="RYR00439.1"/>
    </source>
</evidence>
<gene>
    <name evidence="6" type="ORF">Ahy_B07g088558</name>
</gene>
<dbReference type="AlphaFoldDB" id="A0A444YEV2"/>
<dbReference type="GO" id="GO:0045842">
    <property type="term" value="P:positive regulation of mitotic metaphase/anaphase transition"/>
    <property type="evidence" value="ECO:0007669"/>
    <property type="project" value="TreeGrafter"/>
</dbReference>
<evidence type="ECO:0000256" key="3">
    <source>
        <dbReference type="ARBA" id="ARBA00022786"/>
    </source>
</evidence>
<dbReference type="EMBL" id="SDMP01000017">
    <property type="protein sequence ID" value="RYR00439.1"/>
    <property type="molecule type" value="Genomic_DNA"/>
</dbReference>
<keyword evidence="5" id="KW-0812">Transmembrane</keyword>
<dbReference type="InterPro" id="IPR004158">
    <property type="entry name" value="DUF247_pln"/>
</dbReference>